<dbReference type="Pfam" id="PF04014">
    <property type="entry name" value="MazE_antitoxin"/>
    <property type="match status" value="1"/>
</dbReference>
<dbReference type="GO" id="GO:0003677">
    <property type="term" value="F:DNA binding"/>
    <property type="evidence" value="ECO:0007669"/>
    <property type="project" value="InterPro"/>
</dbReference>
<evidence type="ECO:0000313" key="2">
    <source>
        <dbReference type="EMBL" id="SUN61820.1"/>
    </source>
</evidence>
<gene>
    <name evidence="2" type="ORF">NCTC12224_01601</name>
</gene>
<dbReference type="Gene3D" id="2.10.260.10">
    <property type="match status" value="1"/>
</dbReference>
<name>A0A380KC68_9STRE</name>
<dbReference type="AlphaFoldDB" id="A0A380KC68"/>
<dbReference type="SUPFAM" id="SSF89447">
    <property type="entry name" value="AbrB/MazE/MraZ-like"/>
    <property type="match status" value="1"/>
</dbReference>
<dbReference type="Proteomes" id="UP000254924">
    <property type="component" value="Unassembled WGS sequence"/>
</dbReference>
<accession>A0A380KC68</accession>
<keyword evidence="3" id="KW-1185">Reference proteome</keyword>
<reference evidence="2 3" key="1">
    <citation type="submission" date="2018-06" db="EMBL/GenBank/DDBJ databases">
        <authorList>
            <consortium name="Pathogen Informatics"/>
            <person name="Doyle S."/>
        </authorList>
    </citation>
    <scope>NUCLEOTIDE SEQUENCE [LARGE SCALE GENOMIC DNA]</scope>
    <source>
        <strain evidence="2 3">NCTC12224</strain>
    </source>
</reference>
<proteinExistence type="predicted"/>
<dbReference type="EMBL" id="UHFN01000007">
    <property type="protein sequence ID" value="SUN61820.1"/>
    <property type="molecule type" value="Genomic_DNA"/>
</dbReference>
<dbReference type="InterPro" id="IPR037914">
    <property type="entry name" value="SpoVT-AbrB_sf"/>
</dbReference>
<dbReference type="RefSeq" id="WP_115269632.1">
    <property type="nucleotide sequence ID" value="NZ_JBNPNB010000028.1"/>
</dbReference>
<feature type="domain" description="SpoVT-AbrB" evidence="1">
    <location>
        <begin position="7"/>
        <end position="49"/>
    </location>
</feature>
<evidence type="ECO:0000313" key="3">
    <source>
        <dbReference type="Proteomes" id="UP000254924"/>
    </source>
</evidence>
<organism evidence="2 3">
    <name type="scientific">Streptococcus hyointestinalis</name>
    <dbReference type="NCBI Taxonomy" id="1337"/>
    <lineage>
        <taxon>Bacteria</taxon>
        <taxon>Bacillati</taxon>
        <taxon>Bacillota</taxon>
        <taxon>Bacilli</taxon>
        <taxon>Lactobacillales</taxon>
        <taxon>Streptococcaceae</taxon>
        <taxon>Streptococcus</taxon>
    </lineage>
</organism>
<dbReference type="InterPro" id="IPR007159">
    <property type="entry name" value="SpoVT-AbrB_dom"/>
</dbReference>
<sequence>MNTVKTRKVGNSLAVTIPKSLHVEEGTEFVVSKGRNNVIILVPKISNPFDGVTDLRMDDDFEGVQLLNDEW</sequence>
<dbReference type="NCBIfam" id="NF047400">
    <property type="entry name" value="MazE_PemI_antitoxin"/>
    <property type="match status" value="1"/>
</dbReference>
<protein>
    <submittedName>
        <fullName evidence="2">MazE/ChpS family antitoxin</fullName>
    </submittedName>
</protein>
<evidence type="ECO:0000259" key="1">
    <source>
        <dbReference type="SMART" id="SM00966"/>
    </source>
</evidence>
<dbReference type="SMART" id="SM00966">
    <property type="entry name" value="SpoVT_AbrB"/>
    <property type="match status" value="1"/>
</dbReference>
<dbReference type="OrthoDB" id="71707at2"/>
<dbReference type="GeneID" id="78356890"/>